<accession>A0A2J5HTC9</accession>
<keyword evidence="1" id="KW-0732">Signal</keyword>
<dbReference type="EMBL" id="KZ559548">
    <property type="protein sequence ID" value="PLN80423.1"/>
    <property type="molecule type" value="Genomic_DNA"/>
</dbReference>
<proteinExistence type="predicted"/>
<organism evidence="2 3">
    <name type="scientific">Aspergillus taichungensis</name>
    <dbReference type="NCBI Taxonomy" id="482145"/>
    <lineage>
        <taxon>Eukaryota</taxon>
        <taxon>Fungi</taxon>
        <taxon>Dikarya</taxon>
        <taxon>Ascomycota</taxon>
        <taxon>Pezizomycotina</taxon>
        <taxon>Eurotiomycetes</taxon>
        <taxon>Eurotiomycetidae</taxon>
        <taxon>Eurotiales</taxon>
        <taxon>Aspergillaceae</taxon>
        <taxon>Aspergillus</taxon>
        <taxon>Aspergillus subgen. Circumdati</taxon>
    </lineage>
</organism>
<reference evidence="3" key="1">
    <citation type="submission" date="2017-12" db="EMBL/GenBank/DDBJ databases">
        <authorList>
            <consortium name="DOE Joint Genome Institute"/>
            <person name="Mondo S.J."/>
            <person name="Kjaerbolling I."/>
            <person name="Vesth T.C."/>
            <person name="Frisvad J.C."/>
            <person name="Nybo J.L."/>
            <person name="Theobald S."/>
            <person name="Kuo A."/>
            <person name="Bowyer P."/>
            <person name="Matsuda Y."/>
            <person name="Lyhne E.K."/>
            <person name="Kogle M.E."/>
            <person name="Clum A."/>
            <person name="Lipzen A."/>
            <person name="Salamov A."/>
            <person name="Ngan C.Y."/>
            <person name="Daum C."/>
            <person name="Chiniquy J."/>
            <person name="Barry K."/>
            <person name="LaButti K."/>
            <person name="Haridas S."/>
            <person name="Simmons B.A."/>
            <person name="Magnuson J.K."/>
            <person name="Mortensen U.H."/>
            <person name="Larsen T.O."/>
            <person name="Grigoriev I.V."/>
            <person name="Baker S.E."/>
            <person name="Andersen M.R."/>
            <person name="Nordberg H.P."/>
            <person name="Cantor M.N."/>
            <person name="Hua S.X."/>
        </authorList>
    </citation>
    <scope>NUCLEOTIDE SEQUENCE [LARGE SCALE GENOMIC DNA]</scope>
    <source>
        <strain evidence="3">IBT 19404</strain>
    </source>
</reference>
<evidence type="ECO:0000313" key="3">
    <source>
        <dbReference type="Proteomes" id="UP000235023"/>
    </source>
</evidence>
<dbReference type="AlphaFoldDB" id="A0A2J5HTC9"/>
<feature type="signal peptide" evidence="1">
    <location>
        <begin position="1"/>
        <end position="23"/>
    </location>
</feature>
<gene>
    <name evidence="2" type="ORF">BDW42DRAFT_114222</name>
</gene>
<protein>
    <submittedName>
        <fullName evidence="2">Uncharacterized protein</fullName>
    </submittedName>
</protein>
<sequence>MKITYLVCATILGLAMAVPAAEGTDNVAEPIVVEGLETAAVMTVIVEIGTTIIGDVDTVIVGEENAGALVGRMMTIDRGRVME</sequence>
<evidence type="ECO:0000256" key="1">
    <source>
        <dbReference type="SAM" id="SignalP"/>
    </source>
</evidence>
<feature type="chain" id="PRO_5014354647" evidence="1">
    <location>
        <begin position="24"/>
        <end position="83"/>
    </location>
</feature>
<keyword evidence="3" id="KW-1185">Reference proteome</keyword>
<dbReference type="OrthoDB" id="10463951at2759"/>
<dbReference type="Proteomes" id="UP000235023">
    <property type="component" value="Unassembled WGS sequence"/>
</dbReference>
<name>A0A2J5HTC9_9EURO</name>
<evidence type="ECO:0000313" key="2">
    <source>
        <dbReference type="EMBL" id="PLN80423.1"/>
    </source>
</evidence>